<protein>
    <submittedName>
        <fullName evidence="1">Uncharacterized protein</fullName>
    </submittedName>
</protein>
<accession>A0ACC2N4W5</accession>
<organism evidence="1 2">
    <name type="scientific">Eretmocerus hayati</name>
    <dbReference type="NCBI Taxonomy" id="131215"/>
    <lineage>
        <taxon>Eukaryota</taxon>
        <taxon>Metazoa</taxon>
        <taxon>Ecdysozoa</taxon>
        <taxon>Arthropoda</taxon>
        <taxon>Hexapoda</taxon>
        <taxon>Insecta</taxon>
        <taxon>Pterygota</taxon>
        <taxon>Neoptera</taxon>
        <taxon>Endopterygota</taxon>
        <taxon>Hymenoptera</taxon>
        <taxon>Apocrita</taxon>
        <taxon>Proctotrupomorpha</taxon>
        <taxon>Chalcidoidea</taxon>
        <taxon>Aphelinidae</taxon>
        <taxon>Aphelininae</taxon>
        <taxon>Eretmocerus</taxon>
    </lineage>
</organism>
<evidence type="ECO:0000313" key="2">
    <source>
        <dbReference type="Proteomes" id="UP001239111"/>
    </source>
</evidence>
<gene>
    <name evidence="1" type="ORF">QAD02_007774</name>
</gene>
<evidence type="ECO:0000313" key="1">
    <source>
        <dbReference type="EMBL" id="KAJ8666112.1"/>
    </source>
</evidence>
<proteinExistence type="predicted"/>
<name>A0ACC2N4W5_9HYME</name>
<dbReference type="Proteomes" id="UP001239111">
    <property type="component" value="Chromosome 4"/>
</dbReference>
<comment type="caution">
    <text evidence="1">The sequence shown here is derived from an EMBL/GenBank/DDBJ whole genome shotgun (WGS) entry which is preliminary data.</text>
</comment>
<dbReference type="EMBL" id="CM056744">
    <property type="protein sequence ID" value="KAJ8666112.1"/>
    <property type="molecule type" value="Genomic_DNA"/>
</dbReference>
<keyword evidence="2" id="KW-1185">Reference proteome</keyword>
<sequence length="234" mass="26932">MAQQSYEPLLERIATLAKFHPILYDVSERGHDYAIQEEKAYWDIASTLASERGHPVDPDIVKMQWEKKVKSVELILSKKSNKARAGKSNHADIEPYMQFFIPYWTHDADVTSTSLKRKETKEERFEFSGIKSSYKIPKLDKSALPAARRNQELHHRLADISDEFAETCNKIVANPPLPDSQDPHFPIIFNKLKAMPPDEEEVAFVGMLEAVRRIASRPLEELEQELPVQQPHKN</sequence>
<reference evidence="1" key="1">
    <citation type="submission" date="2023-04" db="EMBL/GenBank/DDBJ databases">
        <title>A chromosome-level genome assembly of the parasitoid wasp Eretmocerus hayati.</title>
        <authorList>
            <person name="Zhong Y."/>
            <person name="Liu S."/>
            <person name="Liu Y."/>
        </authorList>
    </citation>
    <scope>NUCLEOTIDE SEQUENCE</scope>
    <source>
        <strain evidence="1">ZJU_SS_LIU_2023</strain>
    </source>
</reference>